<evidence type="ECO:0000313" key="1">
    <source>
        <dbReference type="EMBL" id="SUG35139.1"/>
    </source>
</evidence>
<organism evidence="1 2">
    <name type="scientific">Salmonella enterica subsp. arizonae</name>
    <dbReference type="NCBI Taxonomy" id="59203"/>
    <lineage>
        <taxon>Bacteria</taxon>
        <taxon>Pseudomonadati</taxon>
        <taxon>Pseudomonadota</taxon>
        <taxon>Gammaproteobacteria</taxon>
        <taxon>Enterobacterales</taxon>
        <taxon>Enterobacteriaceae</taxon>
        <taxon>Salmonella</taxon>
    </lineage>
</organism>
<gene>
    <name evidence="1" type="ORF">NCTC7304_04688</name>
</gene>
<sequence length="132" mass="15367">MARKFYDKEIKAIVKLIETWSKPDFTWDSLCVACKKILGKVPTRQALSQHSEIVVAYRTRKRSGVVKRQNTKLPGSLSLAAKRIERLENDNSALKYVNNNLLLMIQRMHENAYRHNILASILEEEFPQRARK</sequence>
<dbReference type="Proteomes" id="UP000254762">
    <property type="component" value="Unassembled WGS sequence"/>
</dbReference>
<name>A0A379T0B1_SALER</name>
<accession>A0A379T0B1</accession>
<proteinExistence type="predicted"/>
<evidence type="ECO:0000313" key="2">
    <source>
        <dbReference type="Proteomes" id="UP000254762"/>
    </source>
</evidence>
<protein>
    <submittedName>
        <fullName evidence="1">Uncharacterized protein</fullName>
    </submittedName>
</protein>
<dbReference type="EMBL" id="UGXD01000002">
    <property type="protein sequence ID" value="SUG35139.1"/>
    <property type="molecule type" value="Genomic_DNA"/>
</dbReference>
<reference evidence="1 2" key="1">
    <citation type="submission" date="2018-06" db="EMBL/GenBank/DDBJ databases">
        <authorList>
            <consortium name="Pathogen Informatics"/>
            <person name="Doyle S."/>
        </authorList>
    </citation>
    <scope>NUCLEOTIDE SEQUENCE [LARGE SCALE GENOMIC DNA]</scope>
    <source>
        <strain evidence="1 2">NCTC7304</strain>
    </source>
</reference>
<dbReference type="AlphaFoldDB" id="A0A379T0B1"/>